<dbReference type="AlphaFoldDB" id="A0AAP0AVT7"/>
<gene>
    <name evidence="1" type="ORF">KSP39_PZI022287</name>
</gene>
<proteinExistence type="predicted"/>
<evidence type="ECO:0000313" key="2">
    <source>
        <dbReference type="Proteomes" id="UP001418222"/>
    </source>
</evidence>
<dbReference type="EMBL" id="JBBWWQ010000020">
    <property type="protein sequence ID" value="KAK8916569.1"/>
    <property type="molecule type" value="Genomic_DNA"/>
</dbReference>
<accession>A0AAP0AVT7</accession>
<reference evidence="1 2" key="1">
    <citation type="journal article" date="2022" name="Nat. Plants">
        <title>Genomes of leafy and leafless Platanthera orchids illuminate the evolution of mycoheterotrophy.</title>
        <authorList>
            <person name="Li M.H."/>
            <person name="Liu K.W."/>
            <person name="Li Z."/>
            <person name="Lu H.C."/>
            <person name="Ye Q.L."/>
            <person name="Zhang D."/>
            <person name="Wang J.Y."/>
            <person name="Li Y.F."/>
            <person name="Zhong Z.M."/>
            <person name="Liu X."/>
            <person name="Yu X."/>
            <person name="Liu D.K."/>
            <person name="Tu X.D."/>
            <person name="Liu B."/>
            <person name="Hao Y."/>
            <person name="Liao X.Y."/>
            <person name="Jiang Y.T."/>
            <person name="Sun W.H."/>
            <person name="Chen J."/>
            <person name="Chen Y.Q."/>
            <person name="Ai Y."/>
            <person name="Zhai J.W."/>
            <person name="Wu S.S."/>
            <person name="Zhou Z."/>
            <person name="Hsiao Y.Y."/>
            <person name="Wu W.L."/>
            <person name="Chen Y.Y."/>
            <person name="Lin Y.F."/>
            <person name="Hsu J.L."/>
            <person name="Li C.Y."/>
            <person name="Wang Z.W."/>
            <person name="Zhao X."/>
            <person name="Zhong W.Y."/>
            <person name="Ma X.K."/>
            <person name="Ma L."/>
            <person name="Huang J."/>
            <person name="Chen G.Z."/>
            <person name="Huang M.Z."/>
            <person name="Huang L."/>
            <person name="Peng D.H."/>
            <person name="Luo Y.B."/>
            <person name="Zou S.Q."/>
            <person name="Chen S.P."/>
            <person name="Lan S."/>
            <person name="Tsai W.C."/>
            <person name="Van de Peer Y."/>
            <person name="Liu Z.J."/>
        </authorList>
    </citation>
    <scope>NUCLEOTIDE SEQUENCE [LARGE SCALE GENOMIC DNA]</scope>
    <source>
        <strain evidence="1">Lor287</strain>
    </source>
</reference>
<organism evidence="1 2">
    <name type="scientific">Platanthera zijinensis</name>
    <dbReference type="NCBI Taxonomy" id="2320716"/>
    <lineage>
        <taxon>Eukaryota</taxon>
        <taxon>Viridiplantae</taxon>
        <taxon>Streptophyta</taxon>
        <taxon>Embryophyta</taxon>
        <taxon>Tracheophyta</taxon>
        <taxon>Spermatophyta</taxon>
        <taxon>Magnoliopsida</taxon>
        <taxon>Liliopsida</taxon>
        <taxon>Asparagales</taxon>
        <taxon>Orchidaceae</taxon>
        <taxon>Orchidoideae</taxon>
        <taxon>Orchideae</taxon>
        <taxon>Orchidinae</taxon>
        <taxon>Platanthera</taxon>
    </lineage>
</organism>
<dbReference type="Proteomes" id="UP001418222">
    <property type="component" value="Unassembled WGS sequence"/>
</dbReference>
<evidence type="ECO:0000313" key="1">
    <source>
        <dbReference type="EMBL" id="KAK8916569.1"/>
    </source>
</evidence>
<comment type="caution">
    <text evidence="1">The sequence shown here is derived from an EMBL/GenBank/DDBJ whole genome shotgun (WGS) entry which is preliminary data.</text>
</comment>
<keyword evidence="2" id="KW-1185">Reference proteome</keyword>
<protein>
    <submittedName>
        <fullName evidence="1">Uncharacterized protein</fullName>
    </submittedName>
</protein>
<name>A0AAP0AVT7_9ASPA</name>
<sequence length="199" mass="22701">MAPIIPCLPLAEGIQMVRAWPRPRPRSCLRQLLLPRLPPLLPPFMLRQRTLPAHHAHHARIANRSVTWVGWSHPSAHPIRFIRPAVTVDLLKWMRGSTACKYNGRNTMNCFLFARKFHPNSLTRLLRFPPKDLHMEAHSAMPHDVHEEEATDEEDTTSSTVEVLPCPIVRTRGSSSEPSHVDPLQIFASTMPILEIMRS</sequence>
<dbReference type="GO" id="GO:0016757">
    <property type="term" value="F:glycosyltransferase activity"/>
    <property type="evidence" value="ECO:0007669"/>
    <property type="project" value="InterPro"/>
</dbReference>
<dbReference type="PANTHER" id="PTHR31042">
    <property type="entry name" value="CORE-2/I-BRANCHING BETA-1,6-N-ACETYLGLUCOSAMINYLTRANSFERASE FAMILY PROTEIN-RELATED"/>
    <property type="match status" value="1"/>
</dbReference>
<dbReference type="PANTHER" id="PTHR31042:SF131">
    <property type="entry name" value="CORE-2_I-BRANCHING BETA-1,6-N-ACETYLGLUCOSAMINYLTRANSFERASE FAMILY PROTEIN"/>
    <property type="match status" value="1"/>
</dbReference>
<dbReference type="InterPro" id="IPR044174">
    <property type="entry name" value="BC10-like"/>
</dbReference>